<evidence type="ECO:0000256" key="2">
    <source>
        <dbReference type="SAM" id="SignalP"/>
    </source>
</evidence>
<accession>A0A4Q1S9R3</accession>
<dbReference type="RefSeq" id="WP_129209949.1">
    <property type="nucleotide sequence ID" value="NZ_BMGU01000002.1"/>
</dbReference>
<feature type="chain" id="PRO_5020265144" evidence="2">
    <location>
        <begin position="35"/>
        <end position="917"/>
    </location>
</feature>
<dbReference type="OrthoDB" id="7052005at2"/>
<keyword evidence="4" id="KW-1185">Reference proteome</keyword>
<name>A0A4Q1S9R3_9BACT</name>
<feature type="compositionally biased region" description="Low complexity" evidence="1">
    <location>
        <begin position="821"/>
        <end position="837"/>
    </location>
</feature>
<feature type="region of interest" description="Disordered" evidence="1">
    <location>
        <begin position="821"/>
        <end position="917"/>
    </location>
</feature>
<comment type="caution">
    <text evidence="3">The sequence shown here is derived from an EMBL/GenBank/DDBJ whole genome shotgun (WGS) entry which is preliminary data.</text>
</comment>
<dbReference type="Proteomes" id="UP000290253">
    <property type="component" value="Unassembled WGS sequence"/>
</dbReference>
<sequence length="917" mass="97231">MSPSSPQFRPARLRTAVLAAAAFAFACFSARLLADPAPFDLQGPRLEIKVTRGGMSLPITQVPNLAVGDRIWIHPDFPLSQAAHYLLIAAFLRGSTNPPPENWFFKAETWDKKFTGLNITVPEGAQQVIVFLAPETGGDYKTLIGAVRGRPGSFVRASQDLNQASLDRTRLDTYLAAVHEINSTDPTKLKAATPLLARSLSVQFDDKCLQEQPDLQASCLTAKQDSLILDDGHSQSIVSALTTGSVGDLALEASYTPQANYGYYSPYISSVVDIAHILDSFHTAQYQYIPGLASFRDGAYELKLNAPPSFHNPKSVIVVALPPVEGSQPPPLHPIDEKQAFCAEKKDLVLPVDGAPLVFSTPYAHNLKLHLESDGKSFDLPLVPDAAKGGFRVDTKSLGGTVPGPNTEASVKGIWGFSPFDGPKFHLQGAREQKWELASTDQNALVVGRDDTIHLEALDASCVDSVEFKDAGGKESKADWKLSKPNQLEVKLALKDAKPGELTLIVKQAGLEKPEPILTKAYAEAGHLDSFTIHAGDPNGLLKGSRLDEVASLTVKGAKFEPGSLSSAEGSDELPMLTKDTKTASDFTAGQSLDATATLKDGRTQSVSVTVDSARPRIALIGKNIESDNSANDNIQLANQDELPQNSKLVFSIKAQSPNSFKREDKIEVATEDNSYSTVLSMGEGTLTLQDASTALATLDPAKAFGGSAFGPLRFRIVDANGDKGDWQPLATLVRLPQFKTLNCPSDTTQPCKLSGSNLFLVGSVAGSQQFDHPVQVPDGFPGNVLPVPHPAGGQLFVKLRDDPSVVNQVTLTAVVAPAPAPAAAPAQPAVTPVNPVIAPDGKPRPDYTRPSTPNTTTSNSSSSTDNSTNSSSTTQSNSQSAQPQASSTHSPSVADPSSSSSETPAATTTASTASPQ</sequence>
<keyword evidence="2" id="KW-0732">Signal</keyword>
<feature type="signal peptide" evidence="2">
    <location>
        <begin position="1"/>
        <end position="34"/>
    </location>
</feature>
<evidence type="ECO:0000256" key="1">
    <source>
        <dbReference type="SAM" id="MobiDB-lite"/>
    </source>
</evidence>
<dbReference type="EMBL" id="SDMK01000005">
    <property type="protein sequence ID" value="RXS93406.1"/>
    <property type="molecule type" value="Genomic_DNA"/>
</dbReference>
<evidence type="ECO:0000313" key="4">
    <source>
        <dbReference type="Proteomes" id="UP000290253"/>
    </source>
</evidence>
<organism evidence="3 4">
    <name type="scientific">Silvibacterium dinghuense</name>
    <dbReference type="NCBI Taxonomy" id="1560006"/>
    <lineage>
        <taxon>Bacteria</taxon>
        <taxon>Pseudomonadati</taxon>
        <taxon>Acidobacteriota</taxon>
        <taxon>Terriglobia</taxon>
        <taxon>Terriglobales</taxon>
        <taxon>Acidobacteriaceae</taxon>
        <taxon>Silvibacterium</taxon>
    </lineage>
</organism>
<reference evidence="3 4" key="1">
    <citation type="journal article" date="2016" name="Int. J. Syst. Evol. Microbiol.">
        <title>Acidipila dinghuensis sp. nov., an acidobacterium isolated from forest soil.</title>
        <authorList>
            <person name="Jiang Y.W."/>
            <person name="Wang J."/>
            <person name="Chen M.H."/>
            <person name="Lv Y.Y."/>
            <person name="Qiu L.H."/>
        </authorList>
    </citation>
    <scope>NUCLEOTIDE SEQUENCE [LARGE SCALE GENOMIC DNA]</scope>
    <source>
        <strain evidence="3 4">DHOF10</strain>
    </source>
</reference>
<evidence type="ECO:0000313" key="3">
    <source>
        <dbReference type="EMBL" id="RXS93406.1"/>
    </source>
</evidence>
<gene>
    <name evidence="3" type="ORF">ESZ00_18840</name>
</gene>
<protein>
    <submittedName>
        <fullName evidence="3">Uncharacterized protein</fullName>
    </submittedName>
</protein>
<feature type="compositionally biased region" description="Low complexity" evidence="1">
    <location>
        <begin position="851"/>
        <end position="917"/>
    </location>
</feature>
<proteinExistence type="predicted"/>
<dbReference type="AlphaFoldDB" id="A0A4Q1S9R3"/>